<sequence>MITEIFPDYMNFVRLYEKDGTFKKSSVLNELNNSFHIVNHLGHSSSEYNMGIKINDVDSLTNSGPFLLYSQGCSPGAFDKNDSIGEHLVKNPFGAFAVVMNSRYGWYSPGSTNGPSQYFDYEFFDAIYNEEIKALGKIHQDAKHDLVDQTNLYSIMRWCYFSLKLAG</sequence>
<organism evidence="2 3">
    <name type="scientific">Candidatus Magnetoglobus multicellularis str. Araruama</name>
    <dbReference type="NCBI Taxonomy" id="890399"/>
    <lineage>
        <taxon>Bacteria</taxon>
        <taxon>Pseudomonadati</taxon>
        <taxon>Thermodesulfobacteriota</taxon>
        <taxon>Desulfobacteria</taxon>
        <taxon>Desulfobacterales</taxon>
        <taxon>Desulfobacteraceae</taxon>
        <taxon>Candidatus Magnetoglobus</taxon>
    </lineage>
</organism>
<reference evidence="3" key="1">
    <citation type="submission" date="2012-11" db="EMBL/GenBank/DDBJ databases">
        <authorList>
            <person name="Lucero-Rivera Y.E."/>
            <person name="Tovar-Ramirez D."/>
        </authorList>
    </citation>
    <scope>NUCLEOTIDE SEQUENCE [LARGE SCALE GENOMIC DNA]</scope>
    <source>
        <strain evidence="3">Araruama</strain>
    </source>
</reference>
<dbReference type="SUPFAM" id="SSF52129">
    <property type="entry name" value="Caspase-like"/>
    <property type="match status" value="1"/>
</dbReference>
<dbReference type="InterPro" id="IPR001769">
    <property type="entry name" value="Gingipain"/>
</dbReference>
<dbReference type="Gene3D" id="3.40.50.1460">
    <property type="match status" value="1"/>
</dbReference>
<dbReference type="GO" id="GO:0008234">
    <property type="term" value="F:cysteine-type peptidase activity"/>
    <property type="evidence" value="ECO:0007669"/>
    <property type="project" value="InterPro"/>
</dbReference>
<dbReference type="GO" id="GO:0006508">
    <property type="term" value="P:proteolysis"/>
    <property type="evidence" value="ECO:0007669"/>
    <property type="project" value="InterPro"/>
</dbReference>
<dbReference type="EMBL" id="ATBP01001595">
    <property type="protein sequence ID" value="ETR67035.1"/>
    <property type="molecule type" value="Genomic_DNA"/>
</dbReference>
<feature type="domain" description="Gingipain" evidence="1">
    <location>
        <begin position="5"/>
        <end position="149"/>
    </location>
</feature>
<dbReference type="Pfam" id="PF01364">
    <property type="entry name" value="Peptidase_C25"/>
    <property type="match status" value="1"/>
</dbReference>
<protein>
    <recommendedName>
        <fullName evidence="1">Gingipain domain-containing protein</fullName>
    </recommendedName>
</protein>
<gene>
    <name evidence="2" type="ORF">OMM_12039</name>
</gene>
<dbReference type="AlphaFoldDB" id="A0A1V1NWV5"/>
<dbReference type="Proteomes" id="UP000189670">
    <property type="component" value="Unassembled WGS sequence"/>
</dbReference>
<evidence type="ECO:0000313" key="3">
    <source>
        <dbReference type="Proteomes" id="UP000189670"/>
    </source>
</evidence>
<comment type="caution">
    <text evidence="2">The sequence shown here is derived from an EMBL/GenBank/DDBJ whole genome shotgun (WGS) entry which is preliminary data.</text>
</comment>
<evidence type="ECO:0000313" key="2">
    <source>
        <dbReference type="EMBL" id="ETR67035.1"/>
    </source>
</evidence>
<dbReference type="InterPro" id="IPR029030">
    <property type="entry name" value="Caspase-like_dom_sf"/>
</dbReference>
<name>A0A1V1NWV5_9BACT</name>
<evidence type="ECO:0000259" key="1">
    <source>
        <dbReference type="Pfam" id="PF01364"/>
    </source>
</evidence>
<proteinExistence type="predicted"/>
<accession>A0A1V1NWV5</accession>